<keyword evidence="7" id="KW-0807">Transducer</keyword>
<name>A0A9D4MET5_DREPO</name>
<feature type="transmembrane region" description="Helical" evidence="9">
    <location>
        <begin position="285"/>
        <end position="312"/>
    </location>
</feature>
<evidence type="ECO:0000259" key="10">
    <source>
        <dbReference type="PROSITE" id="PS50262"/>
    </source>
</evidence>
<keyword evidence="2 9" id="KW-0812">Transmembrane</keyword>
<reference evidence="11" key="2">
    <citation type="submission" date="2020-11" db="EMBL/GenBank/DDBJ databases">
        <authorList>
            <person name="McCartney M.A."/>
            <person name="Auch B."/>
            <person name="Kono T."/>
            <person name="Mallez S."/>
            <person name="Becker A."/>
            <person name="Gohl D.M."/>
            <person name="Silverstein K.A.T."/>
            <person name="Koren S."/>
            <person name="Bechman K.B."/>
            <person name="Herman A."/>
            <person name="Abrahante J.E."/>
            <person name="Garbe J."/>
        </authorList>
    </citation>
    <scope>NUCLEOTIDE SEQUENCE</scope>
    <source>
        <strain evidence="11">Duluth1</strain>
        <tissue evidence="11">Whole animal</tissue>
    </source>
</reference>
<evidence type="ECO:0000313" key="12">
    <source>
        <dbReference type="Proteomes" id="UP000828390"/>
    </source>
</evidence>
<dbReference type="InterPro" id="IPR017452">
    <property type="entry name" value="GPCR_Rhodpsn_7TM"/>
</dbReference>
<dbReference type="EMBL" id="JAIWYP010000002">
    <property type="protein sequence ID" value="KAH3874344.1"/>
    <property type="molecule type" value="Genomic_DNA"/>
</dbReference>
<comment type="caution">
    <text evidence="11">The sequence shown here is derived from an EMBL/GenBank/DDBJ whole genome shotgun (WGS) entry which is preliminary data.</text>
</comment>
<keyword evidence="5 9" id="KW-0472">Membrane</keyword>
<keyword evidence="6" id="KW-0675">Receptor</keyword>
<dbReference type="PANTHER" id="PTHR24243:SF230">
    <property type="entry name" value="G-PROTEIN COUPLED RECEPTORS FAMILY 1 PROFILE DOMAIN-CONTAINING PROTEIN"/>
    <property type="match status" value="1"/>
</dbReference>
<dbReference type="GO" id="GO:0004930">
    <property type="term" value="F:G protein-coupled receptor activity"/>
    <property type="evidence" value="ECO:0007669"/>
    <property type="project" value="UniProtKB-KW"/>
</dbReference>
<organism evidence="11 12">
    <name type="scientific">Dreissena polymorpha</name>
    <name type="common">Zebra mussel</name>
    <name type="synonym">Mytilus polymorpha</name>
    <dbReference type="NCBI Taxonomy" id="45954"/>
    <lineage>
        <taxon>Eukaryota</taxon>
        <taxon>Metazoa</taxon>
        <taxon>Spiralia</taxon>
        <taxon>Lophotrochozoa</taxon>
        <taxon>Mollusca</taxon>
        <taxon>Bivalvia</taxon>
        <taxon>Autobranchia</taxon>
        <taxon>Heteroconchia</taxon>
        <taxon>Euheterodonta</taxon>
        <taxon>Imparidentia</taxon>
        <taxon>Neoheterodontei</taxon>
        <taxon>Myida</taxon>
        <taxon>Dreissenoidea</taxon>
        <taxon>Dreissenidae</taxon>
        <taxon>Dreissena</taxon>
    </lineage>
</organism>
<evidence type="ECO:0000256" key="7">
    <source>
        <dbReference type="ARBA" id="ARBA00023224"/>
    </source>
</evidence>
<evidence type="ECO:0000256" key="3">
    <source>
        <dbReference type="ARBA" id="ARBA00022989"/>
    </source>
</evidence>
<evidence type="ECO:0000256" key="5">
    <source>
        <dbReference type="ARBA" id="ARBA00023136"/>
    </source>
</evidence>
<dbReference type="Gene3D" id="1.20.1070.10">
    <property type="entry name" value="Rhodopsin 7-helix transmembrane proteins"/>
    <property type="match status" value="1"/>
</dbReference>
<keyword evidence="3 9" id="KW-1133">Transmembrane helix</keyword>
<evidence type="ECO:0000256" key="6">
    <source>
        <dbReference type="ARBA" id="ARBA00023170"/>
    </source>
</evidence>
<reference evidence="11" key="1">
    <citation type="journal article" date="2019" name="bioRxiv">
        <title>The Genome of the Zebra Mussel, Dreissena polymorpha: A Resource for Invasive Species Research.</title>
        <authorList>
            <person name="McCartney M.A."/>
            <person name="Auch B."/>
            <person name="Kono T."/>
            <person name="Mallez S."/>
            <person name="Zhang Y."/>
            <person name="Obille A."/>
            <person name="Becker A."/>
            <person name="Abrahante J.E."/>
            <person name="Garbe J."/>
            <person name="Badalamenti J.P."/>
            <person name="Herman A."/>
            <person name="Mangelson H."/>
            <person name="Liachko I."/>
            <person name="Sullivan S."/>
            <person name="Sone E.D."/>
            <person name="Koren S."/>
            <person name="Silverstein K.A.T."/>
            <person name="Beckman K.B."/>
            <person name="Gohl D.M."/>
        </authorList>
    </citation>
    <scope>NUCLEOTIDE SEQUENCE</scope>
    <source>
        <strain evidence="11">Duluth1</strain>
        <tissue evidence="11">Whole animal</tissue>
    </source>
</reference>
<protein>
    <recommendedName>
        <fullName evidence="10">G-protein coupled receptors family 1 profile domain-containing protein</fullName>
    </recommendedName>
</protein>
<feature type="transmembrane region" description="Helical" evidence="9">
    <location>
        <begin position="232"/>
        <end position="255"/>
    </location>
</feature>
<dbReference type="GO" id="GO:0005886">
    <property type="term" value="C:plasma membrane"/>
    <property type="evidence" value="ECO:0007669"/>
    <property type="project" value="TreeGrafter"/>
</dbReference>
<evidence type="ECO:0000256" key="1">
    <source>
        <dbReference type="ARBA" id="ARBA00004141"/>
    </source>
</evidence>
<proteinExistence type="predicted"/>
<dbReference type="SUPFAM" id="SSF81321">
    <property type="entry name" value="Family A G protein-coupled receptor-like"/>
    <property type="match status" value="1"/>
</dbReference>
<dbReference type="PROSITE" id="PS50262">
    <property type="entry name" value="G_PROTEIN_RECEP_F1_2"/>
    <property type="match status" value="1"/>
</dbReference>
<keyword evidence="4" id="KW-0297">G-protein coupled receptor</keyword>
<evidence type="ECO:0000313" key="11">
    <source>
        <dbReference type="EMBL" id="KAH3874344.1"/>
    </source>
</evidence>
<dbReference type="PANTHER" id="PTHR24243">
    <property type="entry name" value="G-PROTEIN COUPLED RECEPTOR"/>
    <property type="match status" value="1"/>
</dbReference>
<sequence length="524" mass="58616">MRLKVVAYEEGGKQNVASIATSPLTPVRQDSQELTSQSEFSGLIKRSAMDQEMSSASIVGDAYFKSATFSDRSHQTTFGDDVPSSTKNNMCKQTSPVHISLVPSSTELSSGPSDIESALSVTTVAFSETSETFTETYETTSFAWNTMITQDTSRTPSISEKSTTSSLTSAMTQPVTNVTERYPTSHITVSTSNFPRLRTEDAESVEDRLLCFALSDVGYSDFFNFVYPWMDLLLYFLVPAVILCIGEIIIVRKLIASNRLRRRMFVTDGAMTPQRIPNRRASVTIMLMTVNAVFILCTTPISVFLIGMPYWVDPELGFSKTQEILWAVVNLLMYLNHSINFVLYFLSGSRFRSHVYQLFRRNAVHSVHIDRLSFSQKDTASEEASIQRQLTLRSMVAAADKARKISDRSVRGSYTRRHTSEGRDTIPFPGKAAKLMHTDHVPKELTGNDINNKKECLHQVRVSNESVVVGKHTSVTLNDEVLHDTIYTETPFSFIKETNSRFGGHLVEGFGGIDINDIDIFTHI</sequence>
<dbReference type="AlphaFoldDB" id="A0A9D4MET5"/>
<evidence type="ECO:0000256" key="4">
    <source>
        <dbReference type="ARBA" id="ARBA00023040"/>
    </source>
</evidence>
<evidence type="ECO:0000256" key="8">
    <source>
        <dbReference type="SAM" id="MobiDB-lite"/>
    </source>
</evidence>
<accession>A0A9D4MET5</accession>
<comment type="subcellular location">
    <subcellularLocation>
        <location evidence="1">Membrane</location>
        <topology evidence="1">Multi-pass membrane protein</topology>
    </subcellularLocation>
</comment>
<feature type="domain" description="G-protein coupled receptors family 1 profile" evidence="10">
    <location>
        <begin position="211"/>
        <end position="344"/>
    </location>
</feature>
<feature type="region of interest" description="Disordered" evidence="8">
    <location>
        <begin position="153"/>
        <end position="172"/>
    </location>
</feature>
<gene>
    <name evidence="11" type="ORF">DPMN_037586</name>
</gene>
<dbReference type="Proteomes" id="UP000828390">
    <property type="component" value="Unassembled WGS sequence"/>
</dbReference>
<evidence type="ECO:0000256" key="2">
    <source>
        <dbReference type="ARBA" id="ARBA00022692"/>
    </source>
</evidence>
<dbReference type="InterPro" id="IPR000276">
    <property type="entry name" value="GPCR_Rhodpsn"/>
</dbReference>
<feature type="transmembrane region" description="Helical" evidence="9">
    <location>
        <begin position="324"/>
        <end position="346"/>
    </location>
</feature>
<keyword evidence="12" id="KW-1185">Reference proteome</keyword>
<dbReference type="Pfam" id="PF00001">
    <property type="entry name" value="7tm_1"/>
    <property type="match status" value="1"/>
</dbReference>
<evidence type="ECO:0000256" key="9">
    <source>
        <dbReference type="SAM" id="Phobius"/>
    </source>
</evidence>